<dbReference type="AlphaFoldDB" id="A0A412XYE5"/>
<proteinExistence type="predicted"/>
<feature type="transmembrane region" description="Helical" evidence="5">
    <location>
        <begin position="34"/>
        <end position="54"/>
    </location>
</feature>
<dbReference type="PANTHER" id="PTHR37422">
    <property type="entry name" value="TEICHURONIC ACID BIOSYNTHESIS PROTEIN TUAE"/>
    <property type="match status" value="1"/>
</dbReference>
<dbReference type="GO" id="GO:0016874">
    <property type="term" value="F:ligase activity"/>
    <property type="evidence" value="ECO:0007669"/>
    <property type="project" value="UniProtKB-KW"/>
</dbReference>
<comment type="subcellular location">
    <subcellularLocation>
        <location evidence="1">Membrane</location>
        <topology evidence="1">Multi-pass membrane protein</topology>
    </subcellularLocation>
</comment>
<sequence>MKKLELLWGFLGLLFVFYPRSVSFYSYFLVQYEYLLYSGCYFMIWFCLIFKRNLDVGQEKVTSWRWMDSFFVLLMLYLFVCACVNFKENGFIILQLGVAILGYYCFRNIPKNHFVWYVVAFWVAGGIQVIYSLYTQADYFLLSEKWSRIYGSFLNTSVWGNYLALLLMMSLGLIVWVKKQYLLLLLLLCISLGLLLLQSDSRTGWLAVLIGLTGGAYWMYLSKGRIRLKKVHLLLTILSLSLFISVLCYTFYLYKKDSGDGRLLVWRVSYEMVKDAPLLGHGVNGFRQNYMYYQASFFKKHPMHKWRMLADDSSFTFNEYIRFIVEHGTIAGFLFFSLCLYVLLKRTNNKEPKVALSKILLLSWGIVAFFSYPFFMWQFVVILLFIVAGIGGGDIIYVLHKNGFIRNVYRFGLLVWVGIMLGGGVLYGKKTQMLFNQGKNLYAARNYTGAKDALKCSFIYFPDYNTAMLIGEVYDELQRSDSAEYYWRMASDMIPYRVVPHFRLFKLYQKTDIEKAYREALQIRNMPVKVYAPHLNEIYKEVDDFLKDYCFHCFS</sequence>
<name>A0A412XYE5_9BACE</name>
<evidence type="ECO:0000259" key="6">
    <source>
        <dbReference type="Pfam" id="PF04932"/>
    </source>
</evidence>
<feature type="transmembrane region" description="Helical" evidence="5">
    <location>
        <begin position="204"/>
        <end position="221"/>
    </location>
</feature>
<accession>A0A412XYE5</accession>
<dbReference type="InterPro" id="IPR011990">
    <property type="entry name" value="TPR-like_helical_dom_sf"/>
</dbReference>
<feature type="transmembrane region" description="Helical" evidence="5">
    <location>
        <begin position="233"/>
        <end position="254"/>
    </location>
</feature>
<gene>
    <name evidence="7" type="ORF">DWW10_18560</name>
</gene>
<dbReference type="Proteomes" id="UP000283850">
    <property type="component" value="Unassembled WGS sequence"/>
</dbReference>
<keyword evidence="3 5" id="KW-1133">Transmembrane helix</keyword>
<reference evidence="7 8" key="1">
    <citation type="submission" date="2018-08" db="EMBL/GenBank/DDBJ databases">
        <title>A genome reference for cultivated species of the human gut microbiota.</title>
        <authorList>
            <person name="Zou Y."/>
            <person name="Xue W."/>
            <person name="Luo G."/>
        </authorList>
    </citation>
    <scope>NUCLEOTIDE SEQUENCE [LARGE SCALE GENOMIC DNA]</scope>
    <source>
        <strain evidence="7 8">AF14-32</strain>
    </source>
</reference>
<evidence type="ECO:0000256" key="5">
    <source>
        <dbReference type="SAM" id="Phobius"/>
    </source>
</evidence>
<dbReference type="InterPro" id="IPR007016">
    <property type="entry name" value="O-antigen_ligase-rel_domated"/>
</dbReference>
<evidence type="ECO:0000256" key="1">
    <source>
        <dbReference type="ARBA" id="ARBA00004141"/>
    </source>
</evidence>
<evidence type="ECO:0000313" key="7">
    <source>
        <dbReference type="EMBL" id="RGV50312.1"/>
    </source>
</evidence>
<protein>
    <submittedName>
        <fullName evidence="7">O-antigen ligase family protein</fullName>
    </submittedName>
</protein>
<keyword evidence="4 5" id="KW-0472">Membrane</keyword>
<dbReference type="GO" id="GO:0016020">
    <property type="term" value="C:membrane"/>
    <property type="evidence" value="ECO:0007669"/>
    <property type="project" value="UniProtKB-SubCell"/>
</dbReference>
<evidence type="ECO:0000256" key="4">
    <source>
        <dbReference type="ARBA" id="ARBA00023136"/>
    </source>
</evidence>
<keyword evidence="7" id="KW-0436">Ligase</keyword>
<feature type="transmembrane region" description="Helical" evidence="5">
    <location>
        <begin position="66"/>
        <end position="85"/>
    </location>
</feature>
<feature type="transmembrane region" description="Helical" evidence="5">
    <location>
        <begin position="181"/>
        <end position="198"/>
    </location>
</feature>
<feature type="domain" description="O-antigen ligase-related" evidence="6">
    <location>
        <begin position="188"/>
        <end position="336"/>
    </location>
</feature>
<comment type="caution">
    <text evidence="7">The sequence shown here is derived from an EMBL/GenBank/DDBJ whole genome shotgun (WGS) entry which is preliminary data.</text>
</comment>
<feature type="transmembrane region" description="Helical" evidence="5">
    <location>
        <begin position="355"/>
        <end position="375"/>
    </location>
</feature>
<organism evidence="7 8">
    <name type="scientific">Bacteroides intestinalis</name>
    <dbReference type="NCBI Taxonomy" id="329854"/>
    <lineage>
        <taxon>Bacteria</taxon>
        <taxon>Pseudomonadati</taxon>
        <taxon>Bacteroidota</taxon>
        <taxon>Bacteroidia</taxon>
        <taxon>Bacteroidales</taxon>
        <taxon>Bacteroidaceae</taxon>
        <taxon>Bacteroides</taxon>
    </lineage>
</organism>
<keyword evidence="2 5" id="KW-0812">Transmembrane</keyword>
<feature type="transmembrane region" description="Helical" evidence="5">
    <location>
        <begin position="154"/>
        <end position="174"/>
    </location>
</feature>
<feature type="transmembrane region" description="Helical" evidence="5">
    <location>
        <begin position="91"/>
        <end position="107"/>
    </location>
</feature>
<feature type="transmembrane region" description="Helical" evidence="5">
    <location>
        <begin position="114"/>
        <end position="134"/>
    </location>
</feature>
<dbReference type="InterPro" id="IPR051533">
    <property type="entry name" value="WaaL-like"/>
</dbReference>
<evidence type="ECO:0000313" key="8">
    <source>
        <dbReference type="Proteomes" id="UP000283850"/>
    </source>
</evidence>
<evidence type="ECO:0000256" key="3">
    <source>
        <dbReference type="ARBA" id="ARBA00022989"/>
    </source>
</evidence>
<feature type="transmembrane region" description="Helical" evidence="5">
    <location>
        <begin position="381"/>
        <end position="399"/>
    </location>
</feature>
<dbReference type="RefSeq" id="WP_022392340.1">
    <property type="nucleotide sequence ID" value="NZ_QRZF01000015.1"/>
</dbReference>
<feature type="transmembrane region" description="Helical" evidence="5">
    <location>
        <begin position="320"/>
        <end position="343"/>
    </location>
</feature>
<dbReference type="EMBL" id="QRZF01000015">
    <property type="protein sequence ID" value="RGV50312.1"/>
    <property type="molecule type" value="Genomic_DNA"/>
</dbReference>
<feature type="transmembrane region" description="Helical" evidence="5">
    <location>
        <begin position="411"/>
        <end position="428"/>
    </location>
</feature>
<evidence type="ECO:0000256" key="2">
    <source>
        <dbReference type="ARBA" id="ARBA00022692"/>
    </source>
</evidence>
<dbReference type="PANTHER" id="PTHR37422:SF13">
    <property type="entry name" value="LIPOPOLYSACCHARIDE BIOSYNTHESIS PROTEIN PA4999-RELATED"/>
    <property type="match status" value="1"/>
</dbReference>
<dbReference type="Gene3D" id="1.25.40.10">
    <property type="entry name" value="Tetratricopeptide repeat domain"/>
    <property type="match status" value="1"/>
</dbReference>
<dbReference type="SUPFAM" id="SSF48452">
    <property type="entry name" value="TPR-like"/>
    <property type="match status" value="1"/>
</dbReference>
<dbReference type="Pfam" id="PF04932">
    <property type="entry name" value="Wzy_C"/>
    <property type="match status" value="1"/>
</dbReference>